<organism evidence="1 2">
    <name type="scientific">Allacma fusca</name>
    <dbReference type="NCBI Taxonomy" id="39272"/>
    <lineage>
        <taxon>Eukaryota</taxon>
        <taxon>Metazoa</taxon>
        <taxon>Ecdysozoa</taxon>
        <taxon>Arthropoda</taxon>
        <taxon>Hexapoda</taxon>
        <taxon>Collembola</taxon>
        <taxon>Symphypleona</taxon>
        <taxon>Sminthuridae</taxon>
        <taxon>Allacma</taxon>
    </lineage>
</organism>
<dbReference type="EMBL" id="CAJVCH010076513">
    <property type="protein sequence ID" value="CAG7721051.1"/>
    <property type="molecule type" value="Genomic_DNA"/>
</dbReference>
<proteinExistence type="predicted"/>
<dbReference type="Proteomes" id="UP000708208">
    <property type="component" value="Unassembled WGS sequence"/>
</dbReference>
<name>A0A8J2NPM8_9HEXA</name>
<reference evidence="1" key="1">
    <citation type="submission" date="2021-06" db="EMBL/GenBank/DDBJ databases">
        <authorList>
            <person name="Hodson N. C."/>
            <person name="Mongue J. A."/>
            <person name="Jaron S. K."/>
        </authorList>
    </citation>
    <scope>NUCLEOTIDE SEQUENCE</scope>
</reference>
<feature type="non-terminal residue" evidence="1">
    <location>
        <position position="33"/>
    </location>
</feature>
<accession>A0A8J2NPM8</accession>
<gene>
    <name evidence="1" type="ORF">AFUS01_LOCUS10300</name>
</gene>
<keyword evidence="2" id="KW-1185">Reference proteome</keyword>
<sequence length="33" mass="3899">MLIICIDTSIAIFLWICSQPVESKYLTRIWRQG</sequence>
<evidence type="ECO:0000313" key="1">
    <source>
        <dbReference type="EMBL" id="CAG7721051.1"/>
    </source>
</evidence>
<comment type="caution">
    <text evidence="1">The sequence shown here is derived from an EMBL/GenBank/DDBJ whole genome shotgun (WGS) entry which is preliminary data.</text>
</comment>
<evidence type="ECO:0000313" key="2">
    <source>
        <dbReference type="Proteomes" id="UP000708208"/>
    </source>
</evidence>
<dbReference type="AlphaFoldDB" id="A0A8J2NPM8"/>
<protein>
    <submittedName>
        <fullName evidence="1">Uncharacterized protein</fullName>
    </submittedName>
</protein>